<gene>
    <name evidence="1" type="ORF">CTRU02_211597</name>
</gene>
<reference evidence="1 2" key="1">
    <citation type="journal article" date="2020" name="Phytopathology">
        <title>Genome Sequence Resources of Colletotrichum truncatum, C. plurivorum, C. musicola, and C. sojae: Four Species Pathogenic to Soybean (Glycine max).</title>
        <authorList>
            <person name="Rogerio F."/>
            <person name="Boufleur T.R."/>
            <person name="Ciampi-Guillardi M."/>
            <person name="Sukno S.A."/>
            <person name="Thon M.R."/>
            <person name="Massola Junior N.S."/>
            <person name="Baroncelli R."/>
        </authorList>
    </citation>
    <scope>NUCLEOTIDE SEQUENCE [LARGE SCALE GENOMIC DNA]</scope>
    <source>
        <strain evidence="1 2">CMES1059</strain>
    </source>
</reference>
<keyword evidence="2" id="KW-1185">Reference proteome</keyword>
<evidence type="ECO:0000313" key="2">
    <source>
        <dbReference type="Proteomes" id="UP000805649"/>
    </source>
</evidence>
<protein>
    <submittedName>
        <fullName evidence="1">Uncharacterized protein</fullName>
    </submittedName>
</protein>
<dbReference type="EMBL" id="VUJX02000008">
    <property type="protein sequence ID" value="KAL0932634.1"/>
    <property type="molecule type" value="Genomic_DNA"/>
</dbReference>
<comment type="caution">
    <text evidence="1">The sequence shown here is derived from an EMBL/GenBank/DDBJ whole genome shotgun (WGS) entry which is preliminary data.</text>
</comment>
<name>A0ACC3YL48_COLTU</name>
<sequence>MGTSGLFFFFLPPGWLLETDYFQYPFPIASSTLSPSSQRIGVRRFSYIPLSQLPTNYLTTLSHYSRCQSTDPPYLYHHRPSPSSGPEPLEINRQCPSSSVVYSQPPQTQQTWPSPSSKSSPSSTRTRSSSSPSRTARTAARPSPPWTSSTPTTRSSSLTSSPTEARSRTFSSRSRASAPFPTATLPRSTSVATPTFRVFSRATSSRTSSRRPARSRRKAALFPVLQCAIERNGMKKKKQAAS</sequence>
<accession>A0ACC3YL48</accession>
<dbReference type="Proteomes" id="UP000805649">
    <property type="component" value="Unassembled WGS sequence"/>
</dbReference>
<proteinExistence type="predicted"/>
<organism evidence="1 2">
    <name type="scientific">Colletotrichum truncatum</name>
    <name type="common">Anthracnose fungus</name>
    <name type="synonym">Colletotrichum capsici</name>
    <dbReference type="NCBI Taxonomy" id="5467"/>
    <lineage>
        <taxon>Eukaryota</taxon>
        <taxon>Fungi</taxon>
        <taxon>Dikarya</taxon>
        <taxon>Ascomycota</taxon>
        <taxon>Pezizomycotina</taxon>
        <taxon>Sordariomycetes</taxon>
        <taxon>Hypocreomycetidae</taxon>
        <taxon>Glomerellales</taxon>
        <taxon>Glomerellaceae</taxon>
        <taxon>Colletotrichum</taxon>
        <taxon>Colletotrichum truncatum species complex</taxon>
    </lineage>
</organism>
<evidence type="ECO:0000313" key="1">
    <source>
        <dbReference type="EMBL" id="KAL0932634.1"/>
    </source>
</evidence>